<feature type="domain" description="Palmitoyltransferase DHHC" evidence="12">
    <location>
        <begin position="419"/>
        <end position="600"/>
    </location>
</feature>
<dbReference type="EMBL" id="JALLBG020000123">
    <property type="protein sequence ID" value="KAL3763409.1"/>
    <property type="molecule type" value="Genomic_DNA"/>
</dbReference>
<dbReference type="EC" id="2.3.1.225" evidence="10"/>
<evidence type="ECO:0000313" key="13">
    <source>
        <dbReference type="EMBL" id="KAL3763409.1"/>
    </source>
</evidence>
<feature type="region of interest" description="Disordered" evidence="11">
    <location>
        <begin position="316"/>
        <end position="342"/>
    </location>
</feature>
<feature type="compositionally biased region" description="Low complexity" evidence="11">
    <location>
        <begin position="47"/>
        <end position="66"/>
    </location>
</feature>
<evidence type="ECO:0000256" key="11">
    <source>
        <dbReference type="SAM" id="MobiDB-lite"/>
    </source>
</evidence>
<dbReference type="PANTHER" id="PTHR22883">
    <property type="entry name" value="ZINC FINGER DHHC DOMAIN CONTAINING PROTEIN"/>
    <property type="match status" value="1"/>
</dbReference>
<evidence type="ECO:0000313" key="14">
    <source>
        <dbReference type="Proteomes" id="UP001530293"/>
    </source>
</evidence>
<evidence type="ECO:0000256" key="9">
    <source>
        <dbReference type="ARBA" id="ARBA00048048"/>
    </source>
</evidence>
<keyword evidence="5 10" id="KW-0472">Membrane</keyword>
<evidence type="ECO:0000256" key="2">
    <source>
        <dbReference type="ARBA" id="ARBA00022679"/>
    </source>
</evidence>
<sequence>MVAKPNGNDAKETSPLLQNHHLNDGYEDVVAAPSACSSLAPPPVAATANNGSNANSTSTSSPTSSTCIDANDADRQSRHHQFNNSGRDERRLLRTSASSSSGKIIVTATDFYYNNPAKPQRYYRFTSTKATPFIALYKRPLETYSNQNDSNNGNTSTTAGRTKQQQHQSQNPQNDTTGLLTRSMVLPSHGTDPSGRWILVSVGGRSGWARRSELHQLHNGDNTTNTTHRNYLNNNNNNNNLSSSSAPLGGEPPTFKLATNFHVREGWMGNQVFLCNGKIMLGSDAQLFYITNVVLLLGIAIHFGIVLPHLIKYDPRYQNDDNNNNEEEEEEEEEDAMTTDDGNDPFSYHTHTIHLWTSHYFTIYISILASISALISLWKCATSDPGIIPPVPSPIRSPPPSDSTPMGGRIPLGGPLGYRYCSTCNIHRPPRSKHCNSCNCCVSKFDHHCPWVGNCIGERNHRTFFIFLVSVSVLTFVITASCWRVIGESYRESALEEEEEEVEHAEEVEEEEESEDGLLWNPAGDYNHHPHGGGYSTNHSNNTTQPPPFYYQAVFRTLSSHPIEVAFGLFSLLCAWSLLSLTCFHAVIITLAQTTNERVRGVFQYGGIINPADEGCWNNWMGLCCNPVPESRLPKDFSEEVILPTTTITRIGSNDDNPNGVRNVNNGAPSRVLVESTPLVEETVWPGWQYSNLFSSSPSSPSATN</sequence>
<keyword evidence="8 10" id="KW-0012">Acyltransferase</keyword>
<keyword evidence="14" id="KW-1185">Reference proteome</keyword>
<evidence type="ECO:0000256" key="3">
    <source>
        <dbReference type="ARBA" id="ARBA00022692"/>
    </source>
</evidence>
<comment type="subcellular location">
    <subcellularLocation>
        <location evidence="1">Endomembrane system</location>
        <topology evidence="1">Multi-pass membrane protein</topology>
    </subcellularLocation>
</comment>
<dbReference type="AlphaFoldDB" id="A0ABD3MKP7"/>
<accession>A0ABD3MKP7</accession>
<evidence type="ECO:0000256" key="4">
    <source>
        <dbReference type="ARBA" id="ARBA00022989"/>
    </source>
</evidence>
<keyword evidence="2 10" id="KW-0808">Transferase</keyword>
<dbReference type="Proteomes" id="UP001530293">
    <property type="component" value="Unassembled WGS sequence"/>
</dbReference>
<feature type="region of interest" description="Disordered" evidence="11">
    <location>
        <begin position="144"/>
        <end position="178"/>
    </location>
</feature>
<keyword evidence="7" id="KW-0449">Lipoprotein</keyword>
<comment type="caution">
    <text evidence="13">The sequence shown here is derived from an EMBL/GenBank/DDBJ whole genome shotgun (WGS) entry which is preliminary data.</text>
</comment>
<evidence type="ECO:0000256" key="5">
    <source>
        <dbReference type="ARBA" id="ARBA00023136"/>
    </source>
</evidence>
<comment type="similarity">
    <text evidence="10">Belongs to the DHHC palmitoyltransferase family.</text>
</comment>
<dbReference type="GO" id="GO:0012505">
    <property type="term" value="C:endomembrane system"/>
    <property type="evidence" value="ECO:0007669"/>
    <property type="project" value="UniProtKB-SubCell"/>
</dbReference>
<comment type="domain">
    <text evidence="10">The DHHC domain is required for palmitoyltransferase activity.</text>
</comment>
<dbReference type="Pfam" id="PF01529">
    <property type="entry name" value="DHHC"/>
    <property type="match status" value="1"/>
</dbReference>
<organism evidence="13 14">
    <name type="scientific">Discostella pseudostelligera</name>
    <dbReference type="NCBI Taxonomy" id="259834"/>
    <lineage>
        <taxon>Eukaryota</taxon>
        <taxon>Sar</taxon>
        <taxon>Stramenopiles</taxon>
        <taxon>Ochrophyta</taxon>
        <taxon>Bacillariophyta</taxon>
        <taxon>Coscinodiscophyceae</taxon>
        <taxon>Thalassiosirophycidae</taxon>
        <taxon>Stephanodiscales</taxon>
        <taxon>Stephanodiscaceae</taxon>
        <taxon>Discostella</taxon>
    </lineage>
</organism>
<dbReference type="InterPro" id="IPR001594">
    <property type="entry name" value="Palmitoyltrfase_DHHC"/>
</dbReference>
<name>A0ABD3MKP7_9STRA</name>
<evidence type="ECO:0000256" key="8">
    <source>
        <dbReference type="ARBA" id="ARBA00023315"/>
    </source>
</evidence>
<comment type="catalytic activity">
    <reaction evidence="9 10">
        <text>L-cysteinyl-[protein] + hexadecanoyl-CoA = S-hexadecanoyl-L-cysteinyl-[protein] + CoA</text>
        <dbReference type="Rhea" id="RHEA:36683"/>
        <dbReference type="Rhea" id="RHEA-COMP:10131"/>
        <dbReference type="Rhea" id="RHEA-COMP:11032"/>
        <dbReference type="ChEBI" id="CHEBI:29950"/>
        <dbReference type="ChEBI" id="CHEBI:57287"/>
        <dbReference type="ChEBI" id="CHEBI:57379"/>
        <dbReference type="ChEBI" id="CHEBI:74151"/>
        <dbReference type="EC" id="2.3.1.225"/>
    </reaction>
</comment>
<keyword evidence="4 10" id="KW-1133">Transmembrane helix</keyword>
<feature type="transmembrane region" description="Helical" evidence="10">
    <location>
        <begin position="287"/>
        <end position="311"/>
    </location>
</feature>
<evidence type="ECO:0000256" key="7">
    <source>
        <dbReference type="ARBA" id="ARBA00023288"/>
    </source>
</evidence>
<evidence type="ECO:0000256" key="10">
    <source>
        <dbReference type="RuleBase" id="RU079119"/>
    </source>
</evidence>
<feature type="transmembrane region" description="Helical" evidence="10">
    <location>
        <begin position="565"/>
        <end position="591"/>
    </location>
</feature>
<feature type="region of interest" description="Disordered" evidence="11">
    <location>
        <begin position="47"/>
        <end position="99"/>
    </location>
</feature>
<proteinExistence type="inferred from homology"/>
<evidence type="ECO:0000259" key="12">
    <source>
        <dbReference type="Pfam" id="PF01529"/>
    </source>
</evidence>
<dbReference type="PROSITE" id="PS50216">
    <property type="entry name" value="DHHC"/>
    <property type="match status" value="1"/>
</dbReference>
<feature type="transmembrane region" description="Helical" evidence="10">
    <location>
        <begin position="464"/>
        <end position="486"/>
    </location>
</feature>
<dbReference type="GO" id="GO:0019706">
    <property type="term" value="F:protein-cysteine S-palmitoyltransferase activity"/>
    <property type="evidence" value="ECO:0007669"/>
    <property type="project" value="UniProtKB-EC"/>
</dbReference>
<feature type="region of interest" description="Disordered" evidence="11">
    <location>
        <begin position="494"/>
        <end position="520"/>
    </location>
</feature>
<gene>
    <name evidence="13" type="ORF">ACHAWU_001982</name>
</gene>
<feature type="transmembrane region" description="Helical" evidence="10">
    <location>
        <begin position="360"/>
        <end position="378"/>
    </location>
</feature>
<evidence type="ECO:0000256" key="6">
    <source>
        <dbReference type="ARBA" id="ARBA00023139"/>
    </source>
</evidence>
<protein>
    <recommendedName>
        <fullName evidence="10">Palmitoyltransferase</fullName>
        <ecNumber evidence="10">2.3.1.225</ecNumber>
    </recommendedName>
</protein>
<feature type="compositionally biased region" description="Acidic residues" evidence="11">
    <location>
        <begin position="323"/>
        <end position="342"/>
    </location>
</feature>
<keyword evidence="3 10" id="KW-0812">Transmembrane</keyword>
<dbReference type="InterPro" id="IPR039859">
    <property type="entry name" value="PFA4/ZDH16/20/ERF2-like"/>
</dbReference>
<evidence type="ECO:0000256" key="1">
    <source>
        <dbReference type="ARBA" id="ARBA00004127"/>
    </source>
</evidence>
<dbReference type="PANTHER" id="PTHR22883:SF43">
    <property type="entry name" value="PALMITOYLTRANSFERASE APP"/>
    <property type="match status" value="1"/>
</dbReference>
<feature type="compositionally biased region" description="Acidic residues" evidence="11">
    <location>
        <begin position="495"/>
        <end position="516"/>
    </location>
</feature>
<reference evidence="13 14" key="1">
    <citation type="submission" date="2024-10" db="EMBL/GenBank/DDBJ databases">
        <title>Updated reference genomes for cyclostephanoid diatoms.</title>
        <authorList>
            <person name="Roberts W.R."/>
            <person name="Alverson A.J."/>
        </authorList>
    </citation>
    <scope>NUCLEOTIDE SEQUENCE [LARGE SCALE GENOMIC DNA]</scope>
    <source>
        <strain evidence="13 14">AJA232-27</strain>
    </source>
</reference>
<keyword evidence="6" id="KW-0564">Palmitate</keyword>
<feature type="compositionally biased region" description="Polar residues" evidence="11">
    <location>
        <begin position="144"/>
        <end position="163"/>
    </location>
</feature>